<accession>A0A0V0GG07</accession>
<reference evidence="2" key="1">
    <citation type="submission" date="2015-12" db="EMBL/GenBank/DDBJ databases">
        <title>Gene expression during late stages of embryo sac development: a critical building block for successful pollen-pistil interactions.</title>
        <authorList>
            <person name="Liu Y."/>
            <person name="Joly V."/>
            <person name="Sabar M."/>
            <person name="Matton D.P."/>
        </authorList>
    </citation>
    <scope>NUCLEOTIDE SEQUENCE</scope>
</reference>
<feature type="transmembrane region" description="Helical" evidence="1">
    <location>
        <begin position="20"/>
        <end position="41"/>
    </location>
</feature>
<evidence type="ECO:0000313" key="2">
    <source>
        <dbReference type="EMBL" id="JAP06858.1"/>
    </source>
</evidence>
<organism evidence="2">
    <name type="scientific">Solanum chacoense</name>
    <name type="common">Chaco potato</name>
    <dbReference type="NCBI Taxonomy" id="4108"/>
    <lineage>
        <taxon>Eukaryota</taxon>
        <taxon>Viridiplantae</taxon>
        <taxon>Streptophyta</taxon>
        <taxon>Embryophyta</taxon>
        <taxon>Tracheophyta</taxon>
        <taxon>Spermatophyta</taxon>
        <taxon>Magnoliopsida</taxon>
        <taxon>eudicotyledons</taxon>
        <taxon>Gunneridae</taxon>
        <taxon>Pentapetalae</taxon>
        <taxon>asterids</taxon>
        <taxon>lamiids</taxon>
        <taxon>Solanales</taxon>
        <taxon>Solanaceae</taxon>
        <taxon>Solanoideae</taxon>
        <taxon>Solaneae</taxon>
        <taxon>Solanum</taxon>
    </lineage>
</organism>
<evidence type="ECO:0000256" key="1">
    <source>
        <dbReference type="SAM" id="Phobius"/>
    </source>
</evidence>
<dbReference type="AlphaFoldDB" id="A0A0V0GG07"/>
<name>A0A0V0GG07_SOLCH</name>
<protein>
    <submittedName>
        <fullName evidence="2">Putative ovule protein</fullName>
    </submittedName>
</protein>
<keyword evidence="1" id="KW-1133">Transmembrane helix</keyword>
<sequence length="70" mass="8246">QFQFIWHLSDFESQLSFSLIRNIFICIAYILNCLFHLKIILKISCPNSGSKFGSLTLEIQTVPHNFRQRE</sequence>
<keyword evidence="1" id="KW-0472">Membrane</keyword>
<dbReference type="EMBL" id="GEDG01040113">
    <property type="protein sequence ID" value="JAP06858.1"/>
    <property type="molecule type" value="Transcribed_RNA"/>
</dbReference>
<keyword evidence="1" id="KW-0812">Transmembrane</keyword>
<proteinExistence type="predicted"/>
<feature type="non-terminal residue" evidence="2">
    <location>
        <position position="1"/>
    </location>
</feature>